<dbReference type="InterPro" id="IPR001387">
    <property type="entry name" value="Cro/C1-type_HTH"/>
</dbReference>
<dbReference type="InterPro" id="IPR011051">
    <property type="entry name" value="RmlC_Cupin_sf"/>
</dbReference>
<dbReference type="PROSITE" id="PS50943">
    <property type="entry name" value="HTH_CROC1"/>
    <property type="match status" value="1"/>
</dbReference>
<dbReference type="AlphaFoldDB" id="E1SVL0"/>
<dbReference type="GO" id="GO:0005829">
    <property type="term" value="C:cytosol"/>
    <property type="evidence" value="ECO:0007669"/>
    <property type="project" value="TreeGrafter"/>
</dbReference>
<dbReference type="Proteomes" id="UP000006683">
    <property type="component" value="Chromosome"/>
</dbReference>
<name>E1SVL0_FERBD</name>
<dbReference type="STRING" id="550540.Fbal_1147"/>
<protein>
    <submittedName>
        <fullName evidence="3">Transcriptional regulator, XRE family with cupin sensor</fullName>
    </submittedName>
</protein>
<dbReference type="InterPro" id="IPR050807">
    <property type="entry name" value="TransReg_Diox_bact_type"/>
</dbReference>
<dbReference type="Gene3D" id="1.10.260.40">
    <property type="entry name" value="lambda repressor-like DNA-binding domains"/>
    <property type="match status" value="1"/>
</dbReference>
<organism evidence="3 4">
    <name type="scientific">Ferrimonas balearica (strain DSM 9799 / CCM 4581 / KCTC 23876 / PAT)</name>
    <dbReference type="NCBI Taxonomy" id="550540"/>
    <lineage>
        <taxon>Bacteria</taxon>
        <taxon>Pseudomonadati</taxon>
        <taxon>Pseudomonadota</taxon>
        <taxon>Gammaproteobacteria</taxon>
        <taxon>Alteromonadales</taxon>
        <taxon>Ferrimonadaceae</taxon>
        <taxon>Ferrimonas</taxon>
    </lineage>
</organism>
<dbReference type="eggNOG" id="COG1396">
    <property type="taxonomic scope" value="Bacteria"/>
</dbReference>
<dbReference type="CDD" id="cd00093">
    <property type="entry name" value="HTH_XRE"/>
    <property type="match status" value="1"/>
</dbReference>
<dbReference type="InterPro" id="IPR013096">
    <property type="entry name" value="Cupin_2"/>
</dbReference>
<dbReference type="HOGENOM" id="CLU_085376_1_4_6"/>
<dbReference type="InterPro" id="IPR010982">
    <property type="entry name" value="Lambda_DNA-bd_dom_sf"/>
</dbReference>
<dbReference type="SUPFAM" id="SSF47413">
    <property type="entry name" value="lambda repressor-like DNA-binding domains"/>
    <property type="match status" value="1"/>
</dbReference>
<dbReference type="InterPro" id="IPR014710">
    <property type="entry name" value="RmlC-like_jellyroll"/>
</dbReference>
<dbReference type="PANTHER" id="PTHR46797">
    <property type="entry name" value="HTH-TYPE TRANSCRIPTIONAL REGULATOR"/>
    <property type="match status" value="1"/>
</dbReference>
<dbReference type="GO" id="GO:0003700">
    <property type="term" value="F:DNA-binding transcription factor activity"/>
    <property type="evidence" value="ECO:0007669"/>
    <property type="project" value="TreeGrafter"/>
</dbReference>
<evidence type="ECO:0000256" key="1">
    <source>
        <dbReference type="ARBA" id="ARBA00023125"/>
    </source>
</evidence>
<dbReference type="Pfam" id="PF01381">
    <property type="entry name" value="HTH_3"/>
    <property type="match status" value="1"/>
</dbReference>
<dbReference type="SUPFAM" id="SSF51182">
    <property type="entry name" value="RmlC-like cupins"/>
    <property type="match status" value="1"/>
</dbReference>
<evidence type="ECO:0000313" key="3">
    <source>
        <dbReference type="EMBL" id="ADN75356.1"/>
    </source>
</evidence>
<dbReference type="Gene3D" id="2.60.120.10">
    <property type="entry name" value="Jelly Rolls"/>
    <property type="match status" value="1"/>
</dbReference>
<evidence type="ECO:0000259" key="2">
    <source>
        <dbReference type="PROSITE" id="PS50943"/>
    </source>
</evidence>
<gene>
    <name evidence="3" type="ordered locus">Fbal_1147</name>
</gene>
<reference evidence="3 4" key="1">
    <citation type="journal article" date="2010" name="Stand. Genomic Sci.">
        <title>Complete genome sequence of Ferrimonas balearica type strain (PAT).</title>
        <authorList>
            <person name="Nolan M."/>
            <person name="Sikorski J."/>
            <person name="Davenport K."/>
            <person name="Lucas S."/>
            <person name="Glavina Del Rio T."/>
            <person name="Tice H."/>
            <person name="Cheng J."/>
            <person name="Goodwin L."/>
            <person name="Pitluck S."/>
            <person name="Liolios K."/>
            <person name="Ivanova N."/>
            <person name="Mavromatis K."/>
            <person name="Ovchinnikova G."/>
            <person name="Pati A."/>
            <person name="Chen A."/>
            <person name="Palaniappan K."/>
            <person name="Land M."/>
            <person name="Hauser L."/>
            <person name="Chang Y."/>
            <person name="Jeffries C."/>
            <person name="Tapia R."/>
            <person name="Brettin T."/>
            <person name="Detter J."/>
            <person name="Han C."/>
            <person name="Yasawong M."/>
            <person name="Rohde M."/>
            <person name="Tindall B."/>
            <person name="Goker M."/>
            <person name="Woyke T."/>
            <person name="Bristow J."/>
            <person name="Eisen J."/>
            <person name="Markowitz V."/>
            <person name="Hugenholtz P."/>
            <person name="Kyrpides N."/>
            <person name="Klenk H."/>
            <person name="Lapidus A."/>
        </authorList>
    </citation>
    <scope>NUCLEOTIDE SEQUENCE [LARGE SCALE GENOMIC DNA]</scope>
    <source>
        <strain evidence="4">DSM 9799 / CCM 4581 / KCTC 23876 / PAT</strain>
    </source>
</reference>
<dbReference type="GeneID" id="67181382"/>
<dbReference type="EMBL" id="CP002209">
    <property type="protein sequence ID" value="ADN75356.1"/>
    <property type="molecule type" value="Genomic_DNA"/>
</dbReference>
<dbReference type="CDD" id="cd02209">
    <property type="entry name" value="cupin_XRE_C"/>
    <property type="match status" value="1"/>
</dbReference>
<dbReference type="PANTHER" id="PTHR46797:SF11">
    <property type="entry name" value="HTH-TYPE TRANSCRIPTIONAL REGULATOR PUUR"/>
    <property type="match status" value="1"/>
</dbReference>
<dbReference type="RefSeq" id="WP_013344662.1">
    <property type="nucleotide sequence ID" value="NC_014541.1"/>
</dbReference>
<proteinExistence type="predicted"/>
<dbReference type="eggNOG" id="COG1917">
    <property type="taxonomic scope" value="Bacteria"/>
</dbReference>
<evidence type="ECO:0000313" key="4">
    <source>
        <dbReference type="Proteomes" id="UP000006683"/>
    </source>
</evidence>
<keyword evidence="1" id="KW-0238">DNA-binding</keyword>
<dbReference type="SMART" id="SM00530">
    <property type="entry name" value="HTH_XRE"/>
    <property type="match status" value="1"/>
</dbReference>
<accession>E1SVL0</accession>
<dbReference type="KEGG" id="fbl:Fbal_1147"/>
<dbReference type="Pfam" id="PF07883">
    <property type="entry name" value="Cupin_2"/>
    <property type="match status" value="1"/>
</dbReference>
<keyword evidence="4" id="KW-1185">Reference proteome</keyword>
<sequence length="180" mass="19566">MDIGNRLRQLRTQAGLSQRELAKRTGVTNGFISQVEKNSVSPSVASLKKILDGLPISLTNFFDSEERQPAQVVFRADEMPNIGSGPIRYKLVGHAVRDRAIGMLHETMPAGSDTGKEMLTHDGEECGVVIAGQLELTVGDEVNELGPGDGYYFSSQRPHRFRVLGDEPVVLVSANTPASF</sequence>
<feature type="domain" description="HTH cro/C1-type" evidence="2">
    <location>
        <begin position="7"/>
        <end position="61"/>
    </location>
</feature>
<dbReference type="GO" id="GO:0003677">
    <property type="term" value="F:DNA binding"/>
    <property type="evidence" value="ECO:0007669"/>
    <property type="project" value="UniProtKB-KW"/>
</dbReference>
<dbReference type="OrthoDB" id="9814751at2"/>